<evidence type="ECO:0000313" key="2">
    <source>
        <dbReference type="Proteomes" id="UP000036403"/>
    </source>
</evidence>
<comment type="caution">
    <text evidence="1">The sequence shown here is derived from an EMBL/GenBank/DDBJ whole genome shotgun (WGS) entry which is preliminary data.</text>
</comment>
<protein>
    <submittedName>
        <fullName evidence="1">Histone-lysine n-methyltransferase setmar-like protein</fullName>
    </submittedName>
</protein>
<dbReference type="PaxDb" id="67767-A0A0J7KPC7"/>
<dbReference type="PANTHER" id="PTHR46060:SF1">
    <property type="entry name" value="MARINER MOS1 TRANSPOSASE-LIKE PROTEIN"/>
    <property type="match status" value="1"/>
</dbReference>
<dbReference type="Gene3D" id="3.30.420.10">
    <property type="entry name" value="Ribonuclease H-like superfamily/Ribonuclease H"/>
    <property type="match status" value="1"/>
</dbReference>
<dbReference type="Proteomes" id="UP000036403">
    <property type="component" value="Unassembled WGS sequence"/>
</dbReference>
<keyword evidence="2" id="KW-1185">Reference proteome</keyword>
<keyword evidence="1" id="KW-0808">Transferase</keyword>
<accession>A0A0J7KPC7</accession>
<dbReference type="AlphaFoldDB" id="A0A0J7KPC7"/>
<dbReference type="GO" id="GO:0032259">
    <property type="term" value="P:methylation"/>
    <property type="evidence" value="ECO:0007669"/>
    <property type="project" value="UniProtKB-KW"/>
</dbReference>
<organism evidence="1 2">
    <name type="scientific">Lasius niger</name>
    <name type="common">Black garden ant</name>
    <dbReference type="NCBI Taxonomy" id="67767"/>
    <lineage>
        <taxon>Eukaryota</taxon>
        <taxon>Metazoa</taxon>
        <taxon>Ecdysozoa</taxon>
        <taxon>Arthropoda</taxon>
        <taxon>Hexapoda</taxon>
        <taxon>Insecta</taxon>
        <taxon>Pterygota</taxon>
        <taxon>Neoptera</taxon>
        <taxon>Endopterygota</taxon>
        <taxon>Hymenoptera</taxon>
        <taxon>Apocrita</taxon>
        <taxon>Aculeata</taxon>
        <taxon>Formicoidea</taxon>
        <taxon>Formicidae</taxon>
        <taxon>Formicinae</taxon>
        <taxon>Lasius</taxon>
        <taxon>Lasius</taxon>
    </lineage>
</organism>
<sequence>MKFRWEVLQHSPYSIDLLPCDFHIFGEVSFPLRRHCEDTVSRRDDEVKDWVRDFLHQQPPESYARGINLLMKRWDLYLNKHGDYF</sequence>
<keyword evidence="1" id="KW-0489">Methyltransferase</keyword>
<dbReference type="OrthoDB" id="6622399at2759"/>
<evidence type="ECO:0000313" key="1">
    <source>
        <dbReference type="EMBL" id="KMQ92111.1"/>
    </source>
</evidence>
<gene>
    <name evidence="1" type="ORF">RF55_7945</name>
</gene>
<dbReference type="InterPro" id="IPR052709">
    <property type="entry name" value="Transposase-MT_Hybrid"/>
</dbReference>
<reference evidence="1 2" key="1">
    <citation type="submission" date="2015-04" db="EMBL/GenBank/DDBJ databases">
        <title>Lasius niger genome sequencing.</title>
        <authorList>
            <person name="Konorov E.A."/>
            <person name="Nikitin M.A."/>
            <person name="Kirill M.V."/>
            <person name="Chang P."/>
        </authorList>
    </citation>
    <scope>NUCLEOTIDE SEQUENCE [LARGE SCALE GENOMIC DNA]</scope>
    <source>
        <tissue evidence="1">Whole</tissue>
    </source>
</reference>
<dbReference type="STRING" id="67767.A0A0J7KPC7"/>
<dbReference type="GO" id="GO:0003676">
    <property type="term" value="F:nucleic acid binding"/>
    <property type="evidence" value="ECO:0007669"/>
    <property type="project" value="InterPro"/>
</dbReference>
<dbReference type="GO" id="GO:0008168">
    <property type="term" value="F:methyltransferase activity"/>
    <property type="evidence" value="ECO:0007669"/>
    <property type="project" value="UniProtKB-KW"/>
</dbReference>
<dbReference type="PANTHER" id="PTHR46060">
    <property type="entry name" value="MARINER MOS1 TRANSPOSASE-LIKE PROTEIN"/>
    <property type="match status" value="1"/>
</dbReference>
<name>A0A0J7KPC7_LASNI</name>
<proteinExistence type="predicted"/>
<dbReference type="InterPro" id="IPR036397">
    <property type="entry name" value="RNaseH_sf"/>
</dbReference>
<dbReference type="EMBL" id="LBMM01004747">
    <property type="protein sequence ID" value="KMQ92111.1"/>
    <property type="molecule type" value="Genomic_DNA"/>
</dbReference>